<accession>A0A0P0XHB9</accession>
<evidence type="ECO:0000256" key="2">
    <source>
        <dbReference type="ARBA" id="ARBA00022523"/>
    </source>
</evidence>
<organism evidence="8 9">
    <name type="scientific">Oryza sativa subsp. japonica</name>
    <name type="common">Rice</name>
    <dbReference type="NCBI Taxonomy" id="39947"/>
    <lineage>
        <taxon>Eukaryota</taxon>
        <taxon>Viridiplantae</taxon>
        <taxon>Streptophyta</taxon>
        <taxon>Embryophyta</taxon>
        <taxon>Tracheophyta</taxon>
        <taxon>Spermatophyta</taxon>
        <taxon>Magnoliopsida</taxon>
        <taxon>Liliopsida</taxon>
        <taxon>Poales</taxon>
        <taxon>Poaceae</taxon>
        <taxon>BOP clade</taxon>
        <taxon>Oryzoideae</taxon>
        <taxon>Oryzeae</taxon>
        <taxon>Oryzinae</taxon>
        <taxon>Oryza</taxon>
        <taxon>Oryza sativa</taxon>
    </lineage>
</organism>
<evidence type="ECO:0000256" key="3">
    <source>
        <dbReference type="ARBA" id="ARBA00022525"/>
    </source>
</evidence>
<comment type="similarity">
    <text evidence="5">Belongs to the EXORDIUM family.</text>
</comment>
<dbReference type="InterPro" id="IPR006766">
    <property type="entry name" value="EXORDIUM-like"/>
</dbReference>
<dbReference type="PANTHER" id="PTHR31279">
    <property type="entry name" value="PROTEIN EXORDIUM-LIKE 5"/>
    <property type="match status" value="1"/>
</dbReference>
<proteinExistence type="inferred from homology"/>
<dbReference type="GO" id="GO:0048046">
    <property type="term" value="C:apoplast"/>
    <property type="evidence" value="ECO:0007669"/>
    <property type="project" value="UniProtKB-SubCell"/>
</dbReference>
<dbReference type="eggNOG" id="KOG0017">
    <property type="taxonomic scope" value="Eukaryota"/>
</dbReference>
<comment type="subcellular location">
    <subcellularLocation>
        <location evidence="1">Secreted</location>
        <location evidence="1">Extracellular space</location>
        <location evidence="1">Apoplast</location>
    </subcellularLocation>
</comment>
<evidence type="ECO:0000256" key="1">
    <source>
        <dbReference type="ARBA" id="ARBA00004271"/>
    </source>
</evidence>
<dbReference type="STRING" id="39947.A0A0P0XHB9"/>
<feature type="signal peptide" evidence="7">
    <location>
        <begin position="1"/>
        <end position="26"/>
    </location>
</feature>
<name>A0A0P0XHB9_ORYSJ</name>
<dbReference type="Pfam" id="PF04674">
    <property type="entry name" value="Phi_1"/>
    <property type="match status" value="1"/>
</dbReference>
<gene>
    <name evidence="8" type="ordered locus">Os08g0485000</name>
    <name evidence="8" type="ORF">OSNPB_080485000</name>
</gene>
<reference evidence="9" key="1">
    <citation type="journal article" date="2005" name="Nature">
        <title>The map-based sequence of the rice genome.</title>
        <authorList>
            <consortium name="International rice genome sequencing project (IRGSP)"/>
            <person name="Matsumoto T."/>
            <person name="Wu J."/>
            <person name="Kanamori H."/>
            <person name="Katayose Y."/>
            <person name="Fujisawa M."/>
            <person name="Namiki N."/>
            <person name="Mizuno H."/>
            <person name="Yamamoto K."/>
            <person name="Antonio B.A."/>
            <person name="Baba T."/>
            <person name="Sakata K."/>
            <person name="Nagamura Y."/>
            <person name="Aoki H."/>
            <person name="Arikawa K."/>
            <person name="Arita K."/>
            <person name="Bito T."/>
            <person name="Chiden Y."/>
            <person name="Fujitsuka N."/>
            <person name="Fukunaka R."/>
            <person name="Hamada M."/>
            <person name="Harada C."/>
            <person name="Hayashi A."/>
            <person name="Hijishita S."/>
            <person name="Honda M."/>
            <person name="Hosokawa S."/>
            <person name="Ichikawa Y."/>
            <person name="Idonuma A."/>
            <person name="Iijima M."/>
            <person name="Ikeda M."/>
            <person name="Ikeno M."/>
            <person name="Ito K."/>
            <person name="Ito S."/>
            <person name="Ito T."/>
            <person name="Ito Y."/>
            <person name="Ito Y."/>
            <person name="Iwabuchi A."/>
            <person name="Kamiya K."/>
            <person name="Karasawa W."/>
            <person name="Kurita K."/>
            <person name="Katagiri S."/>
            <person name="Kikuta A."/>
            <person name="Kobayashi H."/>
            <person name="Kobayashi N."/>
            <person name="Machita K."/>
            <person name="Maehara T."/>
            <person name="Masukawa M."/>
            <person name="Mizubayashi T."/>
            <person name="Mukai Y."/>
            <person name="Nagasaki H."/>
            <person name="Nagata Y."/>
            <person name="Naito S."/>
            <person name="Nakashima M."/>
            <person name="Nakama Y."/>
            <person name="Nakamichi Y."/>
            <person name="Nakamura M."/>
            <person name="Meguro A."/>
            <person name="Negishi M."/>
            <person name="Ohta I."/>
            <person name="Ohta T."/>
            <person name="Okamoto M."/>
            <person name="Ono N."/>
            <person name="Saji S."/>
            <person name="Sakaguchi M."/>
            <person name="Sakai K."/>
            <person name="Shibata M."/>
            <person name="Shimokawa T."/>
            <person name="Song J."/>
            <person name="Takazaki Y."/>
            <person name="Terasawa K."/>
            <person name="Tsugane M."/>
            <person name="Tsuji K."/>
            <person name="Ueda S."/>
            <person name="Waki K."/>
            <person name="Yamagata H."/>
            <person name="Yamamoto M."/>
            <person name="Yamamoto S."/>
            <person name="Yamane H."/>
            <person name="Yoshiki S."/>
            <person name="Yoshihara R."/>
            <person name="Yukawa K."/>
            <person name="Zhong H."/>
            <person name="Yano M."/>
            <person name="Yuan Q."/>
            <person name="Ouyang S."/>
            <person name="Liu J."/>
            <person name="Jones K.M."/>
            <person name="Gansberger K."/>
            <person name="Moffat K."/>
            <person name="Hill J."/>
            <person name="Bera J."/>
            <person name="Fadrosh D."/>
            <person name="Jin S."/>
            <person name="Johri S."/>
            <person name="Kim M."/>
            <person name="Overton L."/>
            <person name="Reardon M."/>
            <person name="Tsitrin T."/>
            <person name="Vuong H."/>
            <person name="Weaver B."/>
            <person name="Ciecko A."/>
            <person name="Tallon L."/>
            <person name="Jackson J."/>
            <person name="Pai G."/>
            <person name="Aken S.V."/>
            <person name="Utterback T."/>
            <person name="Reidmuller S."/>
            <person name="Feldblyum T."/>
            <person name="Hsiao J."/>
            <person name="Zismann V."/>
            <person name="Iobst S."/>
            <person name="de Vazeille A.R."/>
            <person name="Buell C.R."/>
            <person name="Ying K."/>
            <person name="Li Y."/>
            <person name="Lu T."/>
            <person name="Huang Y."/>
            <person name="Zhao Q."/>
            <person name="Feng Q."/>
            <person name="Zhang L."/>
            <person name="Zhu J."/>
            <person name="Weng Q."/>
            <person name="Mu J."/>
            <person name="Lu Y."/>
            <person name="Fan D."/>
            <person name="Liu Y."/>
            <person name="Guan J."/>
            <person name="Zhang Y."/>
            <person name="Yu S."/>
            <person name="Liu X."/>
            <person name="Zhang Y."/>
            <person name="Hong G."/>
            <person name="Han B."/>
            <person name="Choisne N."/>
            <person name="Demange N."/>
            <person name="Orjeda G."/>
            <person name="Samain S."/>
            <person name="Cattolico L."/>
            <person name="Pelletier E."/>
            <person name="Couloux A."/>
            <person name="Segurens B."/>
            <person name="Wincker P."/>
            <person name="D'Hont A."/>
            <person name="Scarpelli C."/>
            <person name="Weissenbach J."/>
            <person name="Salanoubat M."/>
            <person name="Quetier F."/>
            <person name="Yu Y."/>
            <person name="Kim H.R."/>
            <person name="Rambo T."/>
            <person name="Currie J."/>
            <person name="Collura K."/>
            <person name="Luo M."/>
            <person name="Yang T."/>
            <person name="Ammiraju J.S.S."/>
            <person name="Engler F."/>
            <person name="Soderlund C."/>
            <person name="Wing R.A."/>
            <person name="Palmer L.E."/>
            <person name="de la Bastide M."/>
            <person name="Spiegel L."/>
            <person name="Nascimento L."/>
            <person name="Zutavern T."/>
            <person name="O'Shaughnessy A."/>
            <person name="Dike S."/>
            <person name="Dedhia N."/>
            <person name="Preston R."/>
            <person name="Balija V."/>
            <person name="McCombie W.R."/>
            <person name="Chow T."/>
            <person name="Chen H."/>
            <person name="Chung M."/>
            <person name="Chen C."/>
            <person name="Shaw J."/>
            <person name="Wu H."/>
            <person name="Hsiao K."/>
            <person name="Chao Y."/>
            <person name="Chu M."/>
            <person name="Cheng C."/>
            <person name="Hour A."/>
            <person name="Lee P."/>
            <person name="Lin S."/>
            <person name="Lin Y."/>
            <person name="Liou J."/>
            <person name="Liu S."/>
            <person name="Hsing Y."/>
            <person name="Raghuvanshi S."/>
            <person name="Mohanty A."/>
            <person name="Bharti A.K."/>
            <person name="Gaur A."/>
            <person name="Gupta V."/>
            <person name="Kumar D."/>
            <person name="Ravi V."/>
            <person name="Vij S."/>
            <person name="Kapur A."/>
            <person name="Khurana P."/>
            <person name="Khurana P."/>
            <person name="Khurana J.P."/>
            <person name="Tyagi A.K."/>
            <person name="Gaikwad K."/>
            <person name="Singh A."/>
            <person name="Dalal V."/>
            <person name="Srivastava S."/>
            <person name="Dixit A."/>
            <person name="Pal A.K."/>
            <person name="Ghazi I.A."/>
            <person name="Yadav M."/>
            <person name="Pandit A."/>
            <person name="Bhargava A."/>
            <person name="Sureshbabu K."/>
            <person name="Batra K."/>
            <person name="Sharma T.R."/>
            <person name="Mohapatra T."/>
            <person name="Singh N.K."/>
            <person name="Messing J."/>
            <person name="Nelson A.B."/>
            <person name="Fuks G."/>
            <person name="Kavchok S."/>
            <person name="Keizer G."/>
            <person name="Linton E."/>
            <person name="Llaca V."/>
            <person name="Song R."/>
            <person name="Tanyolac B."/>
            <person name="Young S."/>
            <person name="Ho-Il K."/>
            <person name="Hahn J.H."/>
            <person name="Sangsakoo G."/>
            <person name="Vanavichit A."/>
            <person name="de Mattos Luiz.A.T."/>
            <person name="Zimmer P.D."/>
            <person name="Malone G."/>
            <person name="Dellagostin O."/>
            <person name="de Oliveira A.C."/>
            <person name="Bevan M."/>
            <person name="Bancroft I."/>
            <person name="Minx P."/>
            <person name="Cordum H."/>
            <person name="Wilson R."/>
            <person name="Cheng Z."/>
            <person name="Jin W."/>
            <person name="Jiang J."/>
            <person name="Leong S.A."/>
            <person name="Iwama H."/>
            <person name="Gojobori T."/>
            <person name="Itoh T."/>
            <person name="Niimura Y."/>
            <person name="Fujii Y."/>
            <person name="Habara T."/>
            <person name="Sakai H."/>
            <person name="Sato Y."/>
            <person name="Wilson G."/>
            <person name="Kumar K."/>
            <person name="McCouch S."/>
            <person name="Juretic N."/>
            <person name="Hoen D."/>
            <person name="Wright S."/>
            <person name="Bruskiewich R."/>
            <person name="Bureau T."/>
            <person name="Miyao A."/>
            <person name="Hirochika H."/>
            <person name="Nishikawa T."/>
            <person name="Kadowaki K."/>
            <person name="Sugiura M."/>
            <person name="Burr B."/>
            <person name="Sasaki T."/>
        </authorList>
    </citation>
    <scope>NUCLEOTIDE SEQUENCE [LARGE SCALE GENOMIC DNA]</scope>
    <source>
        <strain evidence="9">cv. Nipponbare</strain>
    </source>
</reference>
<keyword evidence="4 7" id="KW-0732">Signal</keyword>
<dbReference type="Proteomes" id="UP000059680">
    <property type="component" value="Chromosome 8"/>
</dbReference>
<keyword evidence="3" id="KW-0964">Secreted</keyword>
<evidence type="ECO:0000256" key="5">
    <source>
        <dbReference type="ARBA" id="ARBA00023591"/>
    </source>
</evidence>
<keyword evidence="2" id="KW-0052">Apoplast</keyword>
<dbReference type="PaxDb" id="39947-A0A0P0XHB9"/>
<feature type="chain" id="PRO_5006057098" evidence="7">
    <location>
        <begin position="27"/>
        <end position="150"/>
    </location>
</feature>
<dbReference type="AlphaFoldDB" id="A0A0P0XHB9"/>
<dbReference type="Gramene" id="Os08t0485000-01">
    <property type="protein sequence ID" value="Os08t0485000-01"/>
    <property type="gene ID" value="Os08g0485000"/>
</dbReference>
<dbReference type="InParanoid" id="A0A0P0XHB9"/>
<reference evidence="8 9" key="2">
    <citation type="journal article" date="2013" name="Plant Cell Physiol.">
        <title>Rice Annotation Project Database (RAP-DB): an integrative and interactive database for rice genomics.</title>
        <authorList>
            <person name="Sakai H."/>
            <person name="Lee S.S."/>
            <person name="Tanaka T."/>
            <person name="Numa H."/>
            <person name="Kim J."/>
            <person name="Kawahara Y."/>
            <person name="Wakimoto H."/>
            <person name="Yang C.C."/>
            <person name="Iwamoto M."/>
            <person name="Abe T."/>
            <person name="Yamada Y."/>
            <person name="Muto A."/>
            <person name="Inokuchi H."/>
            <person name="Ikemura T."/>
            <person name="Matsumoto T."/>
            <person name="Sasaki T."/>
            <person name="Itoh T."/>
        </authorList>
    </citation>
    <scope>NUCLEOTIDE SEQUENCE [LARGE SCALE GENOMIC DNA]</scope>
    <source>
        <strain evidence="9">cv. Nipponbare</strain>
    </source>
</reference>
<dbReference type="PANTHER" id="PTHR31279:SF3">
    <property type="entry name" value="PROTEIN EXORDIUM-LIKE 2"/>
    <property type="match status" value="1"/>
</dbReference>
<evidence type="ECO:0000256" key="6">
    <source>
        <dbReference type="SAM" id="MobiDB-lite"/>
    </source>
</evidence>
<feature type="region of interest" description="Disordered" evidence="6">
    <location>
        <begin position="76"/>
        <end position="126"/>
    </location>
</feature>
<reference evidence="8 9" key="3">
    <citation type="journal article" date="2013" name="Rice">
        <title>Improvement of the Oryza sativa Nipponbare reference genome using next generation sequence and optical map data.</title>
        <authorList>
            <person name="Kawahara Y."/>
            <person name="de la Bastide M."/>
            <person name="Hamilton J.P."/>
            <person name="Kanamori H."/>
            <person name="McCombie W.R."/>
            <person name="Ouyang S."/>
            <person name="Schwartz D.C."/>
            <person name="Tanaka T."/>
            <person name="Wu J."/>
            <person name="Zhou S."/>
            <person name="Childs K.L."/>
            <person name="Davidson R.M."/>
            <person name="Lin H."/>
            <person name="Quesada-Ocampo L."/>
            <person name="Vaillancourt B."/>
            <person name="Sakai H."/>
            <person name="Lee S.S."/>
            <person name="Kim J."/>
            <person name="Numa H."/>
            <person name="Itoh T."/>
            <person name="Buell C.R."/>
            <person name="Matsumoto T."/>
        </authorList>
    </citation>
    <scope>NUCLEOTIDE SEQUENCE [LARGE SCALE GENOMIC DNA]</scope>
    <source>
        <strain evidence="9">cv. Nipponbare</strain>
    </source>
</reference>
<keyword evidence="9" id="KW-1185">Reference proteome</keyword>
<evidence type="ECO:0000256" key="7">
    <source>
        <dbReference type="SAM" id="SignalP"/>
    </source>
</evidence>
<feature type="compositionally biased region" description="Low complexity" evidence="6">
    <location>
        <begin position="89"/>
        <end position="114"/>
    </location>
</feature>
<feature type="compositionally biased region" description="Basic residues" evidence="6">
    <location>
        <begin position="115"/>
        <end position="126"/>
    </location>
</feature>
<dbReference type="EMBL" id="AP014964">
    <property type="protein sequence ID" value="BAT05966.1"/>
    <property type="molecule type" value="Genomic_DNA"/>
</dbReference>
<evidence type="ECO:0000256" key="4">
    <source>
        <dbReference type="ARBA" id="ARBA00022729"/>
    </source>
</evidence>
<protein>
    <submittedName>
        <fullName evidence="8">Os08g0485000 protein</fullName>
    </submittedName>
</protein>
<sequence>MAHKRGRLVGWVLLLLLAVAIAGAAAATPRQLFLVTQAPVTLTNHHGQLLTGNYSVNLLWYGRFTPAQRATVADFLLSMPPPPPRQPRRAGAAGSRTRGWGTRRSSARGSARGRSTSRRTALRRRRWCRRTPTWGWTASSSTSPRCSPGR</sequence>
<evidence type="ECO:0000313" key="9">
    <source>
        <dbReference type="Proteomes" id="UP000059680"/>
    </source>
</evidence>
<evidence type="ECO:0000313" key="8">
    <source>
        <dbReference type="EMBL" id="BAT05966.1"/>
    </source>
</evidence>